<dbReference type="OrthoDB" id="206354at2759"/>
<dbReference type="InterPro" id="IPR019369">
    <property type="entry name" value="Efm5/EEF1AKMT1"/>
</dbReference>
<evidence type="ECO:0000256" key="2">
    <source>
        <dbReference type="ARBA" id="ARBA00022490"/>
    </source>
</evidence>
<keyword evidence="2" id="KW-0963">Cytoplasm</keyword>
<evidence type="ECO:0000256" key="4">
    <source>
        <dbReference type="ARBA" id="ARBA00022679"/>
    </source>
</evidence>
<gene>
    <name evidence="5" type="ORF">AFUS01_LOCUS47276</name>
</gene>
<dbReference type="Proteomes" id="UP000708208">
    <property type="component" value="Unassembled WGS sequence"/>
</dbReference>
<dbReference type="GO" id="GO:0016279">
    <property type="term" value="F:protein-lysine N-methyltransferase activity"/>
    <property type="evidence" value="ECO:0007669"/>
    <property type="project" value="InterPro"/>
</dbReference>
<reference evidence="5" key="1">
    <citation type="submission" date="2021-06" db="EMBL/GenBank/DDBJ databases">
        <authorList>
            <person name="Hodson N. C."/>
            <person name="Mongue J. A."/>
            <person name="Jaron S. K."/>
        </authorList>
    </citation>
    <scope>NUCLEOTIDE SEQUENCE</scope>
</reference>
<dbReference type="EMBL" id="CAJVCH010571698">
    <property type="protein sequence ID" value="CAG7838290.1"/>
    <property type="molecule type" value="Genomic_DNA"/>
</dbReference>
<keyword evidence="3" id="KW-0489">Methyltransferase</keyword>
<comment type="subcellular location">
    <subcellularLocation>
        <location evidence="1">Cytoplasm</location>
    </subcellularLocation>
</comment>
<dbReference type="AlphaFoldDB" id="A0A8J2PUW2"/>
<keyword evidence="4" id="KW-0808">Transferase</keyword>
<keyword evidence="6" id="KW-1185">Reference proteome</keyword>
<dbReference type="Pfam" id="PF10237">
    <property type="entry name" value="N6-adenineMlase"/>
    <property type="match status" value="1"/>
</dbReference>
<sequence>MELEEQKEEIASILARAKAREERKGKLSRDRAFVGRSMFQEGFTERRDLEQYFWTDKTISAIKAALQSTFDSDNSCCLCTPTVAHSWWVEDGEGVSLLDLDTRFKYLPKFRYFDLRFPEQTDLDPESTTWRVIVFDPPFFYIPMQTLYEAVLYVCKGNIKQTKLLVGFLRREEKTLLETFKEFNLKRTSFPLEYAHVKSNKWANYAMYSNVDLPGIKRISGKN</sequence>
<comment type="caution">
    <text evidence="5">The sequence shown here is derived from an EMBL/GenBank/DDBJ whole genome shotgun (WGS) entry which is preliminary data.</text>
</comment>
<dbReference type="GO" id="GO:0005737">
    <property type="term" value="C:cytoplasm"/>
    <property type="evidence" value="ECO:0007669"/>
    <property type="project" value="UniProtKB-SubCell"/>
</dbReference>
<dbReference type="PANTHER" id="PTHR13200:SF0">
    <property type="entry name" value="EEF1A LYSINE METHYLTRANSFERASE 1"/>
    <property type="match status" value="1"/>
</dbReference>
<protein>
    <recommendedName>
        <fullName evidence="7">N6-adenine methyltransferase</fullName>
    </recommendedName>
</protein>
<organism evidence="5 6">
    <name type="scientific">Allacma fusca</name>
    <dbReference type="NCBI Taxonomy" id="39272"/>
    <lineage>
        <taxon>Eukaryota</taxon>
        <taxon>Metazoa</taxon>
        <taxon>Ecdysozoa</taxon>
        <taxon>Arthropoda</taxon>
        <taxon>Hexapoda</taxon>
        <taxon>Collembola</taxon>
        <taxon>Symphypleona</taxon>
        <taxon>Sminthuridae</taxon>
        <taxon>Allacma</taxon>
    </lineage>
</organism>
<dbReference type="PANTHER" id="PTHR13200">
    <property type="entry name" value="EEF1A LYSINE METHYLTRANSFERASE 1"/>
    <property type="match status" value="1"/>
</dbReference>
<dbReference type="GO" id="GO:0032259">
    <property type="term" value="P:methylation"/>
    <property type="evidence" value="ECO:0007669"/>
    <property type="project" value="UniProtKB-KW"/>
</dbReference>
<evidence type="ECO:0000256" key="1">
    <source>
        <dbReference type="ARBA" id="ARBA00004496"/>
    </source>
</evidence>
<dbReference type="InterPro" id="IPR041370">
    <property type="entry name" value="Mlase_EEF1AKMT1/ZCCHC4"/>
</dbReference>
<evidence type="ECO:0008006" key="7">
    <source>
        <dbReference type="Google" id="ProtNLM"/>
    </source>
</evidence>
<evidence type="ECO:0000313" key="6">
    <source>
        <dbReference type="Proteomes" id="UP000708208"/>
    </source>
</evidence>
<name>A0A8J2PUW2_9HEXA</name>
<proteinExistence type="predicted"/>
<accession>A0A8J2PUW2</accession>
<evidence type="ECO:0000256" key="3">
    <source>
        <dbReference type="ARBA" id="ARBA00022603"/>
    </source>
</evidence>
<evidence type="ECO:0000313" key="5">
    <source>
        <dbReference type="EMBL" id="CAG7838290.1"/>
    </source>
</evidence>